<proteinExistence type="predicted"/>
<dbReference type="EMBL" id="AJAU01000020">
    <property type="protein sequence ID" value="EOL44169.1"/>
    <property type="molecule type" value="Genomic_DNA"/>
</dbReference>
<dbReference type="PATRIC" id="fig|1158612.3.peg.2174"/>
<evidence type="ECO:0000313" key="3">
    <source>
        <dbReference type="Proteomes" id="UP000013840"/>
    </source>
</evidence>
<keyword evidence="3" id="KW-1185">Reference proteome</keyword>
<dbReference type="OrthoDB" id="2194318at2"/>
<reference evidence="2 3" key="1">
    <citation type="submission" date="2013-02" db="EMBL/GenBank/DDBJ databases">
        <title>The Genome Sequence of Enterococcus caccae BAA-1240.</title>
        <authorList>
            <consortium name="The Broad Institute Genome Sequencing Platform"/>
            <consortium name="The Broad Institute Genome Sequencing Center for Infectious Disease"/>
            <person name="Earl A.M."/>
            <person name="Gilmore M.S."/>
            <person name="Lebreton F."/>
            <person name="Walker B."/>
            <person name="Young S.K."/>
            <person name="Zeng Q."/>
            <person name="Gargeya S."/>
            <person name="Fitzgerald M."/>
            <person name="Haas B."/>
            <person name="Abouelleil A."/>
            <person name="Alvarado L."/>
            <person name="Arachchi H.M."/>
            <person name="Berlin A.M."/>
            <person name="Chapman S.B."/>
            <person name="Dewar J."/>
            <person name="Goldberg J."/>
            <person name="Griggs A."/>
            <person name="Gujja S."/>
            <person name="Hansen M."/>
            <person name="Howarth C."/>
            <person name="Imamovic A."/>
            <person name="Larimer J."/>
            <person name="McCowan C."/>
            <person name="Murphy C."/>
            <person name="Neiman D."/>
            <person name="Pearson M."/>
            <person name="Priest M."/>
            <person name="Roberts A."/>
            <person name="Saif S."/>
            <person name="Shea T."/>
            <person name="Sisk P."/>
            <person name="Sykes S."/>
            <person name="Wortman J."/>
            <person name="Nusbaum C."/>
            <person name="Birren B."/>
        </authorList>
    </citation>
    <scope>NUCLEOTIDE SEQUENCE [LARGE SCALE GENOMIC DNA]</scope>
    <source>
        <strain evidence="2 3">ATCC BAA-1240</strain>
    </source>
</reference>
<gene>
    <name evidence="2" type="ORF">UC7_02213</name>
</gene>
<evidence type="ECO:0000313" key="2">
    <source>
        <dbReference type="EMBL" id="EOL44169.1"/>
    </source>
</evidence>
<organism evidence="2 3">
    <name type="scientific">Enterococcus caccae ATCC BAA-1240</name>
    <dbReference type="NCBI Taxonomy" id="1158612"/>
    <lineage>
        <taxon>Bacteria</taxon>
        <taxon>Bacillati</taxon>
        <taxon>Bacillota</taxon>
        <taxon>Bacilli</taxon>
        <taxon>Lactobacillales</taxon>
        <taxon>Enterococcaceae</taxon>
        <taxon>Enterococcus</taxon>
    </lineage>
</organism>
<accession>R3TRF8</accession>
<dbReference type="STRING" id="317735.RU98_GL001317"/>
<evidence type="ECO:0008006" key="4">
    <source>
        <dbReference type="Google" id="ProtNLM"/>
    </source>
</evidence>
<sequence length="108" mass="12692">MVLKALDKIQEAEKCVEKMRQAAKVEMNKYEQQKAEAFKRKQADSQEKVTTLLQTLESQKNEQLQKQKDLLLSDAKEQNQIFKEKYEKNKNSIIDLVIERVKTIYGSQ</sequence>
<dbReference type="AlphaFoldDB" id="R3TRF8"/>
<comment type="caution">
    <text evidence="2">The sequence shown here is derived from an EMBL/GenBank/DDBJ whole genome shotgun (WGS) entry which is preliminary data.</text>
</comment>
<evidence type="ECO:0000256" key="1">
    <source>
        <dbReference type="SAM" id="Coils"/>
    </source>
</evidence>
<keyword evidence="1" id="KW-0175">Coiled coil</keyword>
<dbReference type="Proteomes" id="UP000013840">
    <property type="component" value="Unassembled WGS sequence"/>
</dbReference>
<dbReference type="eggNOG" id="ENOG50307SW">
    <property type="taxonomic scope" value="Bacteria"/>
</dbReference>
<name>R3TRF8_9ENTE</name>
<dbReference type="RefSeq" id="WP_010772304.1">
    <property type="nucleotide sequence ID" value="NZ_KE136472.1"/>
</dbReference>
<protein>
    <recommendedName>
        <fullName evidence="4">V-type ATPase, subunit F</fullName>
    </recommendedName>
</protein>
<feature type="coiled-coil region" evidence="1">
    <location>
        <begin position="2"/>
        <end position="92"/>
    </location>
</feature>